<dbReference type="GO" id="GO:0043190">
    <property type="term" value="C:ATP-binding cassette (ABC) transporter complex"/>
    <property type="evidence" value="ECO:0007669"/>
    <property type="project" value="InterPro"/>
</dbReference>
<keyword evidence="3 6" id="KW-0812">Transmembrane</keyword>
<evidence type="ECO:0000313" key="8">
    <source>
        <dbReference type="Proteomes" id="UP000581135"/>
    </source>
</evidence>
<dbReference type="NCBIfam" id="TIGR04407">
    <property type="entry name" value="LptF_YjgP"/>
    <property type="match status" value="1"/>
</dbReference>
<evidence type="ECO:0000256" key="1">
    <source>
        <dbReference type="ARBA" id="ARBA00004651"/>
    </source>
</evidence>
<feature type="transmembrane region" description="Helical" evidence="6">
    <location>
        <begin position="49"/>
        <end position="78"/>
    </location>
</feature>
<dbReference type="GO" id="GO:0055085">
    <property type="term" value="P:transmembrane transport"/>
    <property type="evidence" value="ECO:0007669"/>
    <property type="project" value="InterPro"/>
</dbReference>
<comment type="caution">
    <text evidence="7">The sequence shown here is derived from an EMBL/GenBank/DDBJ whole genome shotgun (WGS) entry which is preliminary data.</text>
</comment>
<feature type="transmembrane region" description="Helical" evidence="6">
    <location>
        <begin position="99"/>
        <end position="121"/>
    </location>
</feature>
<dbReference type="Proteomes" id="UP000581135">
    <property type="component" value="Unassembled WGS sequence"/>
</dbReference>
<evidence type="ECO:0000313" key="7">
    <source>
        <dbReference type="EMBL" id="MBB3065050.1"/>
    </source>
</evidence>
<evidence type="ECO:0000256" key="2">
    <source>
        <dbReference type="ARBA" id="ARBA00022475"/>
    </source>
</evidence>
<evidence type="ECO:0000256" key="5">
    <source>
        <dbReference type="ARBA" id="ARBA00023136"/>
    </source>
</evidence>
<dbReference type="EMBL" id="JACHXA010000003">
    <property type="protein sequence ID" value="MBB3065050.1"/>
    <property type="molecule type" value="Genomic_DNA"/>
</dbReference>
<feature type="transmembrane region" description="Helical" evidence="6">
    <location>
        <begin position="280"/>
        <end position="299"/>
    </location>
</feature>
<keyword evidence="5 6" id="KW-0472">Membrane</keyword>
<keyword evidence="2" id="KW-1003">Cell membrane</keyword>
<dbReference type="PANTHER" id="PTHR33529:SF6">
    <property type="entry name" value="YJGP_YJGQ FAMILY PERMEASE"/>
    <property type="match status" value="1"/>
</dbReference>
<evidence type="ECO:0000256" key="3">
    <source>
        <dbReference type="ARBA" id="ARBA00022692"/>
    </source>
</evidence>
<evidence type="ECO:0000256" key="6">
    <source>
        <dbReference type="SAM" id="Phobius"/>
    </source>
</evidence>
<gene>
    <name evidence="7" type="ORF">FHR98_001329</name>
</gene>
<dbReference type="GO" id="GO:0015920">
    <property type="term" value="P:lipopolysaccharide transport"/>
    <property type="evidence" value="ECO:0007669"/>
    <property type="project" value="TreeGrafter"/>
</dbReference>
<feature type="transmembrane region" description="Helical" evidence="6">
    <location>
        <begin position="311"/>
        <end position="332"/>
    </location>
</feature>
<dbReference type="Pfam" id="PF03739">
    <property type="entry name" value="LptF_LptG"/>
    <property type="match status" value="1"/>
</dbReference>
<sequence>MTNLERHILRQLVFLTLVILLALTFAVWLSQSLRLIKLIVNQGIDIASFLYLIALLAPAFISIVMPLAGFAAVLVIYNKMANDSELVVMRAAGFSPLQIARPALYLGIVLTLANYLVAFYLQPASYRAFKDTRTLLQTELSAVLIEEGVFTDVTDGLTVYIRDRLDDGSLQGILVHDTRTQGKPVTMMADRGFIADADAGPKVVMLKGNRQEMNQETGQLALLYFDRYTLELTQLGKQLEMRWPDPAERYLSELVGPGIHPSDNDPQVRPRLTAEAHKRFASPFLSMTFILLALSALLSGDYNRRGQTNRLAVAVIIVGALDAASFGSHSLIEEDTFLAPLIYAISLLPALAAGFILIAGIRGTTGKPLVSVPS</sequence>
<accession>A0A839STL2</accession>
<dbReference type="InterPro" id="IPR005495">
    <property type="entry name" value="LptG/LptF_permease"/>
</dbReference>
<keyword evidence="4 6" id="KW-1133">Transmembrane helix</keyword>
<reference evidence="7 8" key="1">
    <citation type="submission" date="2020-08" db="EMBL/GenBank/DDBJ databases">
        <title>Genomic Encyclopedia of Type Strains, Phase III (KMG-III): the genomes of soil and plant-associated and newly described type strains.</title>
        <authorList>
            <person name="Whitman W."/>
        </authorList>
    </citation>
    <scope>NUCLEOTIDE SEQUENCE [LARGE SCALE GENOMIC DNA]</scope>
    <source>
        <strain evidence="7 8">CECT 8803</strain>
    </source>
</reference>
<organism evidence="7 8">
    <name type="scientific">Limibacillus halophilus</name>
    <dbReference type="NCBI Taxonomy" id="1579333"/>
    <lineage>
        <taxon>Bacteria</taxon>
        <taxon>Pseudomonadati</taxon>
        <taxon>Pseudomonadota</taxon>
        <taxon>Alphaproteobacteria</taxon>
        <taxon>Rhodospirillales</taxon>
        <taxon>Rhodovibrionaceae</taxon>
        <taxon>Limibacillus</taxon>
    </lineage>
</organism>
<dbReference type="AlphaFoldDB" id="A0A839STL2"/>
<proteinExistence type="predicted"/>
<protein>
    <submittedName>
        <fullName evidence="7">Lipopolysaccharide export system permease protein</fullName>
    </submittedName>
</protein>
<feature type="transmembrane region" description="Helical" evidence="6">
    <location>
        <begin position="338"/>
        <end position="361"/>
    </location>
</feature>
<evidence type="ECO:0000256" key="4">
    <source>
        <dbReference type="ARBA" id="ARBA00022989"/>
    </source>
</evidence>
<keyword evidence="8" id="KW-1185">Reference proteome</keyword>
<feature type="transmembrane region" description="Helical" evidence="6">
    <location>
        <begin position="12"/>
        <end position="29"/>
    </location>
</feature>
<dbReference type="InterPro" id="IPR030922">
    <property type="entry name" value="LptF"/>
</dbReference>
<name>A0A839STL2_9PROT</name>
<dbReference type="PANTHER" id="PTHR33529">
    <property type="entry name" value="SLR0882 PROTEIN-RELATED"/>
    <property type="match status" value="1"/>
</dbReference>
<dbReference type="RefSeq" id="WP_183415860.1">
    <property type="nucleotide sequence ID" value="NZ_JACHXA010000003.1"/>
</dbReference>
<comment type="subcellular location">
    <subcellularLocation>
        <location evidence="1">Cell membrane</location>
        <topology evidence="1">Multi-pass membrane protein</topology>
    </subcellularLocation>
</comment>